<reference evidence="1 2" key="1">
    <citation type="journal article" date="2016" name="DNA Res.">
        <title>The draft genome of MD-2 pineapple using hybrid error correction of long reads.</title>
        <authorList>
            <person name="Redwan R.M."/>
            <person name="Saidin A."/>
            <person name="Kumar S.V."/>
        </authorList>
    </citation>
    <scope>NUCLEOTIDE SEQUENCE [LARGE SCALE GENOMIC DNA]</scope>
    <source>
        <strain evidence="2">cv. MD2</strain>
        <tissue evidence="1">Leaf</tissue>
    </source>
</reference>
<evidence type="ECO:0000313" key="2">
    <source>
        <dbReference type="Proteomes" id="UP000092600"/>
    </source>
</evidence>
<sequence>MASMGGDLVEAYVMRKLYKEKQRMEAKSSKERKPIKRFFGLLKSKKIAPTGRTTTCIVITPPGTSPTSTLDSARVRLFSNILPALISFRSFMVFGAISLSISKKNLETAFIAPFLYLLEKRRTMASSKEDTITKLPPCGHRANMISLRDATVVEGSYLLGPISVPSKSLNFTSIESSPAILRSIPDEPKPLLKYPPFKTNQLSS</sequence>
<dbReference type="EMBL" id="LSRQ01001111">
    <property type="protein sequence ID" value="OAY79198.1"/>
    <property type="molecule type" value="Genomic_DNA"/>
</dbReference>
<accession>A0A199VQB1</accession>
<dbReference type="AlphaFoldDB" id="A0A199VQB1"/>
<protein>
    <submittedName>
        <fullName evidence="1">Uncharacterized protein</fullName>
    </submittedName>
</protein>
<evidence type="ECO:0000313" key="1">
    <source>
        <dbReference type="EMBL" id="OAY79198.1"/>
    </source>
</evidence>
<name>A0A199VQB1_ANACO</name>
<dbReference type="Proteomes" id="UP000092600">
    <property type="component" value="Unassembled WGS sequence"/>
</dbReference>
<proteinExistence type="predicted"/>
<comment type="caution">
    <text evidence="1">The sequence shown here is derived from an EMBL/GenBank/DDBJ whole genome shotgun (WGS) entry which is preliminary data.</text>
</comment>
<gene>
    <name evidence="1" type="ORF">ACMD2_00152</name>
</gene>
<organism evidence="1 2">
    <name type="scientific">Ananas comosus</name>
    <name type="common">Pineapple</name>
    <name type="synonym">Ananas ananas</name>
    <dbReference type="NCBI Taxonomy" id="4615"/>
    <lineage>
        <taxon>Eukaryota</taxon>
        <taxon>Viridiplantae</taxon>
        <taxon>Streptophyta</taxon>
        <taxon>Embryophyta</taxon>
        <taxon>Tracheophyta</taxon>
        <taxon>Spermatophyta</taxon>
        <taxon>Magnoliopsida</taxon>
        <taxon>Liliopsida</taxon>
        <taxon>Poales</taxon>
        <taxon>Bromeliaceae</taxon>
        <taxon>Bromelioideae</taxon>
        <taxon>Ananas</taxon>
    </lineage>
</organism>